<dbReference type="Proteomes" id="UP000053841">
    <property type="component" value="Unassembled WGS sequence"/>
</dbReference>
<feature type="signal peptide" evidence="1">
    <location>
        <begin position="1"/>
        <end position="18"/>
    </location>
</feature>
<organism evidence="2 3">
    <name type="scientific">Cochliobolus carbonum (strain 26-R-13)</name>
    <name type="common">Maize leaf spot fungus</name>
    <name type="synonym">Bipolaris zeicola</name>
    <dbReference type="NCBI Taxonomy" id="930089"/>
    <lineage>
        <taxon>Eukaryota</taxon>
        <taxon>Fungi</taxon>
        <taxon>Dikarya</taxon>
        <taxon>Ascomycota</taxon>
        <taxon>Pezizomycotina</taxon>
        <taxon>Dothideomycetes</taxon>
        <taxon>Pleosporomycetidae</taxon>
        <taxon>Pleosporales</taxon>
        <taxon>Pleosporineae</taxon>
        <taxon>Pleosporaceae</taxon>
        <taxon>Bipolaris</taxon>
    </lineage>
</organism>
<evidence type="ECO:0008006" key="4">
    <source>
        <dbReference type="Google" id="ProtNLM"/>
    </source>
</evidence>
<gene>
    <name evidence="2" type="ORF">COCCADRAFT_86103</name>
</gene>
<dbReference type="HOGENOM" id="CLU_2291206_0_0_1"/>
<accession>W6YP16</accession>
<name>W6YP16_COCC2</name>
<dbReference type="OrthoDB" id="3693782at2759"/>
<dbReference type="RefSeq" id="XP_007708481.1">
    <property type="nucleotide sequence ID" value="XM_007710291.1"/>
</dbReference>
<evidence type="ECO:0000313" key="3">
    <source>
        <dbReference type="Proteomes" id="UP000053841"/>
    </source>
</evidence>
<keyword evidence="1" id="KW-0732">Signal</keyword>
<feature type="chain" id="PRO_5004886589" description="Extracellular membrane protein CFEM domain-containing protein" evidence="1">
    <location>
        <begin position="19"/>
        <end position="101"/>
    </location>
</feature>
<protein>
    <recommendedName>
        <fullName evidence="4">Extracellular membrane protein CFEM domain-containing protein</fullName>
    </recommendedName>
</protein>
<dbReference type="KEGG" id="bze:COCCADRAFT_86103"/>
<dbReference type="AlphaFoldDB" id="W6YP16"/>
<sequence length="101" mass="11266">MKYFTFVTITALVAFATAHLPAQGSGQKAAACSRMCAGPSLSCSDGEVSQTFFLFFEIFASSSYMLCVPYMHTIFFQKLTLWQFVQQLGVSITTFHAERLR</sequence>
<dbReference type="EMBL" id="KI964553">
    <property type="protein sequence ID" value="EUC37239.1"/>
    <property type="molecule type" value="Genomic_DNA"/>
</dbReference>
<keyword evidence="3" id="KW-1185">Reference proteome</keyword>
<evidence type="ECO:0000313" key="2">
    <source>
        <dbReference type="EMBL" id="EUC37239.1"/>
    </source>
</evidence>
<dbReference type="GeneID" id="19152084"/>
<evidence type="ECO:0000256" key="1">
    <source>
        <dbReference type="SAM" id="SignalP"/>
    </source>
</evidence>
<reference evidence="2 3" key="1">
    <citation type="journal article" date="2013" name="PLoS Genet.">
        <title>Comparative genome structure, secondary metabolite, and effector coding capacity across Cochliobolus pathogens.</title>
        <authorList>
            <person name="Condon B.J."/>
            <person name="Leng Y."/>
            <person name="Wu D."/>
            <person name="Bushley K.E."/>
            <person name="Ohm R.A."/>
            <person name="Otillar R."/>
            <person name="Martin J."/>
            <person name="Schackwitz W."/>
            <person name="Grimwood J."/>
            <person name="MohdZainudin N."/>
            <person name="Xue C."/>
            <person name="Wang R."/>
            <person name="Manning V.A."/>
            <person name="Dhillon B."/>
            <person name="Tu Z.J."/>
            <person name="Steffenson B.J."/>
            <person name="Salamov A."/>
            <person name="Sun H."/>
            <person name="Lowry S."/>
            <person name="LaButti K."/>
            <person name="Han J."/>
            <person name="Copeland A."/>
            <person name="Lindquist E."/>
            <person name="Barry K."/>
            <person name="Schmutz J."/>
            <person name="Baker S.E."/>
            <person name="Ciuffetti L.M."/>
            <person name="Grigoriev I.V."/>
            <person name="Zhong S."/>
            <person name="Turgeon B.G."/>
        </authorList>
    </citation>
    <scope>NUCLEOTIDE SEQUENCE [LARGE SCALE GENOMIC DNA]</scope>
    <source>
        <strain evidence="2 3">26-R-13</strain>
    </source>
</reference>
<proteinExistence type="predicted"/>